<evidence type="ECO:0000313" key="10">
    <source>
        <dbReference type="Proteomes" id="UP000830729"/>
    </source>
</evidence>
<evidence type="ECO:0000256" key="4">
    <source>
        <dbReference type="ARBA" id="ARBA00022808"/>
    </source>
</evidence>
<evidence type="ECO:0000256" key="6">
    <source>
        <dbReference type="NCBIfam" id="TIGR01227"/>
    </source>
</evidence>
<dbReference type="PANTHER" id="PTHR11358:SF26">
    <property type="entry name" value="GUANIDINO ACID HYDROLASE, MITOCHONDRIAL"/>
    <property type="match status" value="1"/>
</dbReference>
<evidence type="ECO:0000256" key="1">
    <source>
        <dbReference type="ARBA" id="ARBA00009227"/>
    </source>
</evidence>
<dbReference type="GO" id="GO:0050415">
    <property type="term" value="F:formimidoylglutamase activity"/>
    <property type="evidence" value="ECO:0007669"/>
    <property type="project" value="UniProtKB-UniRule"/>
</dbReference>
<proteinExistence type="inferred from homology"/>
<keyword evidence="5" id="KW-0464">Manganese</keyword>
<dbReference type="SUPFAM" id="SSF52768">
    <property type="entry name" value="Arginase/deacetylase"/>
    <property type="match status" value="1"/>
</dbReference>
<dbReference type="GO" id="GO:0008783">
    <property type="term" value="F:agmatinase activity"/>
    <property type="evidence" value="ECO:0007669"/>
    <property type="project" value="TreeGrafter"/>
</dbReference>
<feature type="region of interest" description="Disordered" evidence="8">
    <location>
        <begin position="309"/>
        <end position="343"/>
    </location>
</feature>
<dbReference type="EMBL" id="CP096659">
    <property type="protein sequence ID" value="UPV75859.1"/>
    <property type="molecule type" value="Genomic_DNA"/>
</dbReference>
<dbReference type="NCBIfam" id="TIGR01227">
    <property type="entry name" value="hutG"/>
    <property type="match status" value="1"/>
</dbReference>
<dbReference type="InterPro" id="IPR023696">
    <property type="entry name" value="Ureohydrolase_dom_sf"/>
</dbReference>
<evidence type="ECO:0000256" key="5">
    <source>
        <dbReference type="ARBA" id="ARBA00023211"/>
    </source>
</evidence>
<dbReference type="PROSITE" id="PS51409">
    <property type="entry name" value="ARGINASE_2"/>
    <property type="match status" value="1"/>
</dbReference>
<reference evidence="9 10" key="1">
    <citation type="submission" date="2022-04" db="EMBL/GenBank/DDBJ databases">
        <title>Diverse halophilic archaea isolated from saline environments.</title>
        <authorList>
            <person name="Cui H.-L."/>
        </authorList>
    </citation>
    <scope>NUCLEOTIDE SEQUENCE [LARGE SCALE GENOMIC DNA]</scope>
    <source>
        <strain evidence="9 10">XZYJT49</strain>
    </source>
</reference>
<name>A0A8U0HYE2_9EURY</name>
<evidence type="ECO:0000256" key="3">
    <source>
        <dbReference type="ARBA" id="ARBA00022801"/>
    </source>
</evidence>
<feature type="compositionally biased region" description="Basic and acidic residues" evidence="8">
    <location>
        <begin position="316"/>
        <end position="336"/>
    </location>
</feature>
<dbReference type="PROSITE" id="PS01053">
    <property type="entry name" value="ARGINASE_1"/>
    <property type="match status" value="1"/>
</dbReference>
<organism evidence="9 10">
    <name type="scientific">Halorussus limi</name>
    <dbReference type="NCBI Taxonomy" id="2938695"/>
    <lineage>
        <taxon>Archaea</taxon>
        <taxon>Methanobacteriati</taxon>
        <taxon>Methanobacteriota</taxon>
        <taxon>Stenosarchaea group</taxon>
        <taxon>Halobacteria</taxon>
        <taxon>Halobacteriales</taxon>
        <taxon>Haladaptataceae</taxon>
        <taxon>Halorussus</taxon>
    </lineage>
</organism>
<sequence length="343" mass="36462">MTDCRHTFDWMGPSNDHHDEQFGHVVELASIDDADRFDAVLVGEPFDRAVIGRKGASEGPAALRQHLAGTKTHHFDAGPVGSLADLGDVTLGDTDPDEQSVTDLQSRVRTIAERVHDTDAFPVFLGGDNSMTYPNAAPLLESGTLGVVNFDAHLDVREVREGRGPTSGTPYRQLYEDGLDAYACVGARHFETSTDYAEYVREQGGEVVTAEEVGDDEVAAADRALDAMGDVDRIYVSVDLDVLDASAAPGVSAPTPGGITTRELFRTLRLLGSEDRLAGFEVVECAPGLESGTANLTATAGARAIAHLLSARPKRGRSDGGRERDGDGEIGGRDGRTSTGGRR</sequence>
<dbReference type="InterPro" id="IPR020855">
    <property type="entry name" value="Ureohydrolase_Mn_BS"/>
</dbReference>
<keyword evidence="2" id="KW-0479">Metal-binding</keyword>
<dbReference type="AlphaFoldDB" id="A0A8U0HYE2"/>
<dbReference type="KEGG" id="halx:M0R89_07305"/>
<keyword evidence="10" id="KW-1185">Reference proteome</keyword>
<dbReference type="GeneID" id="72184994"/>
<dbReference type="Proteomes" id="UP000830729">
    <property type="component" value="Chromosome"/>
</dbReference>
<evidence type="ECO:0000313" key="9">
    <source>
        <dbReference type="EMBL" id="UPV75859.1"/>
    </source>
</evidence>
<evidence type="ECO:0000256" key="8">
    <source>
        <dbReference type="SAM" id="MobiDB-lite"/>
    </source>
</evidence>
<dbReference type="RefSeq" id="WP_248651896.1">
    <property type="nucleotide sequence ID" value="NZ_CP096659.1"/>
</dbReference>
<dbReference type="GO" id="GO:0033389">
    <property type="term" value="P:putrescine biosynthetic process from arginine, via agmatine"/>
    <property type="evidence" value="ECO:0007669"/>
    <property type="project" value="TreeGrafter"/>
</dbReference>
<dbReference type="InterPro" id="IPR006035">
    <property type="entry name" value="Ureohydrolase"/>
</dbReference>
<dbReference type="CDD" id="cd09990">
    <property type="entry name" value="Agmatinase-like"/>
    <property type="match status" value="1"/>
</dbReference>
<dbReference type="Gene3D" id="3.40.800.10">
    <property type="entry name" value="Ureohydrolase domain"/>
    <property type="match status" value="1"/>
</dbReference>
<dbReference type="PANTHER" id="PTHR11358">
    <property type="entry name" value="ARGINASE/AGMATINASE"/>
    <property type="match status" value="1"/>
</dbReference>
<evidence type="ECO:0000256" key="2">
    <source>
        <dbReference type="ARBA" id="ARBA00022723"/>
    </source>
</evidence>
<dbReference type="GO" id="GO:0046872">
    <property type="term" value="F:metal ion binding"/>
    <property type="evidence" value="ECO:0007669"/>
    <property type="project" value="UniProtKB-KW"/>
</dbReference>
<dbReference type="PIRSF" id="PIRSF036979">
    <property type="entry name" value="Arginase"/>
    <property type="match status" value="1"/>
</dbReference>
<protein>
    <recommendedName>
        <fullName evidence="6">Formimidoylglutamase</fullName>
        <ecNumber evidence="6">3.5.3.8</ecNumber>
    </recommendedName>
</protein>
<gene>
    <name evidence="9" type="primary">hutG</name>
    <name evidence="9" type="ORF">M0R89_07305</name>
</gene>
<dbReference type="GO" id="GO:0019556">
    <property type="term" value="P:L-histidine catabolic process to glutamate and formamide"/>
    <property type="evidence" value="ECO:0007669"/>
    <property type="project" value="UniProtKB-UniRule"/>
</dbReference>
<keyword evidence="3 7" id="KW-0378">Hydrolase</keyword>
<comment type="similarity">
    <text evidence="1">Belongs to the arginase family. Agmatinase subfamily.</text>
</comment>
<keyword evidence="4" id="KW-0369">Histidine metabolism</keyword>
<dbReference type="Pfam" id="PF00491">
    <property type="entry name" value="Arginase"/>
    <property type="match status" value="1"/>
</dbReference>
<accession>A0A8U0HYE2</accession>
<dbReference type="InterPro" id="IPR005923">
    <property type="entry name" value="HutG"/>
</dbReference>
<dbReference type="EC" id="3.5.3.8" evidence="6"/>
<evidence type="ECO:0000256" key="7">
    <source>
        <dbReference type="RuleBase" id="RU003684"/>
    </source>
</evidence>